<reference evidence="1" key="1">
    <citation type="submission" date="2020-01" db="EMBL/GenBank/DDBJ databases">
        <authorList>
            <person name="Mishra B."/>
        </authorList>
    </citation>
    <scope>NUCLEOTIDE SEQUENCE [LARGE SCALE GENOMIC DNA]</scope>
</reference>
<evidence type="ECO:0000313" key="2">
    <source>
        <dbReference type="Proteomes" id="UP000467841"/>
    </source>
</evidence>
<gene>
    <name evidence="1" type="ORF">MERR_LOCUS15126</name>
</gene>
<protein>
    <submittedName>
        <fullName evidence="1">Uncharacterized protein</fullName>
    </submittedName>
</protein>
<comment type="caution">
    <text evidence="1">The sequence shown here is derived from an EMBL/GenBank/DDBJ whole genome shotgun (WGS) entry which is preliminary data.</text>
</comment>
<dbReference type="AlphaFoldDB" id="A0A6D2IQI3"/>
<keyword evidence="2" id="KW-1185">Reference proteome</keyword>
<name>A0A6D2IQI3_9BRAS</name>
<evidence type="ECO:0000313" key="1">
    <source>
        <dbReference type="EMBL" id="CAA7027891.1"/>
    </source>
</evidence>
<dbReference type="Proteomes" id="UP000467841">
    <property type="component" value="Unassembled WGS sequence"/>
</dbReference>
<proteinExistence type="predicted"/>
<dbReference type="EMBL" id="CACVBM020001063">
    <property type="protein sequence ID" value="CAA7027891.1"/>
    <property type="molecule type" value="Genomic_DNA"/>
</dbReference>
<sequence length="121" mass="13909">MVNFSYQISKLLPFLYSPWSLRLKISNNSLKTSLKTRNLTLLQTKFNSWLQSVNQTGEERCLENLENRVHALWVYVFNLLPCTTHITQRASFTLQKTWPKTSAQPSSSSSTWQLCLVVLGG</sequence>
<organism evidence="1 2">
    <name type="scientific">Microthlaspi erraticum</name>
    <dbReference type="NCBI Taxonomy" id="1685480"/>
    <lineage>
        <taxon>Eukaryota</taxon>
        <taxon>Viridiplantae</taxon>
        <taxon>Streptophyta</taxon>
        <taxon>Embryophyta</taxon>
        <taxon>Tracheophyta</taxon>
        <taxon>Spermatophyta</taxon>
        <taxon>Magnoliopsida</taxon>
        <taxon>eudicotyledons</taxon>
        <taxon>Gunneridae</taxon>
        <taxon>Pentapetalae</taxon>
        <taxon>rosids</taxon>
        <taxon>malvids</taxon>
        <taxon>Brassicales</taxon>
        <taxon>Brassicaceae</taxon>
        <taxon>Coluteocarpeae</taxon>
        <taxon>Microthlaspi</taxon>
    </lineage>
</organism>
<accession>A0A6D2IQI3</accession>